<name>A0ABU8HGW7_9BACI</name>
<reference evidence="1 2" key="1">
    <citation type="journal article" date="2018" name="J. Microbiol.">
        <title>Bacillus spongiae sp. nov., isolated from sponge of Jeju Island.</title>
        <authorList>
            <person name="Lee G.E."/>
            <person name="Im W.T."/>
            <person name="Park J.S."/>
        </authorList>
    </citation>
    <scope>NUCLEOTIDE SEQUENCE [LARGE SCALE GENOMIC DNA]</scope>
    <source>
        <strain evidence="1 2">135PIL107-10</strain>
    </source>
</reference>
<accession>A0ABU8HGW7</accession>
<proteinExistence type="predicted"/>
<comment type="caution">
    <text evidence="1">The sequence shown here is derived from an EMBL/GenBank/DDBJ whole genome shotgun (WGS) entry which is preliminary data.</text>
</comment>
<evidence type="ECO:0000313" key="2">
    <source>
        <dbReference type="Proteomes" id="UP001312865"/>
    </source>
</evidence>
<dbReference type="Proteomes" id="UP001312865">
    <property type="component" value="Unassembled WGS sequence"/>
</dbReference>
<evidence type="ECO:0008006" key="3">
    <source>
        <dbReference type="Google" id="ProtNLM"/>
    </source>
</evidence>
<dbReference type="RefSeq" id="WP_336587863.1">
    <property type="nucleotide sequence ID" value="NZ_JBBAXC010000013.1"/>
</dbReference>
<gene>
    <name evidence="1" type="ORF">WAK64_15290</name>
</gene>
<organism evidence="1 2">
    <name type="scientific">Bacillus spongiae</name>
    <dbReference type="NCBI Taxonomy" id="2683610"/>
    <lineage>
        <taxon>Bacteria</taxon>
        <taxon>Bacillati</taxon>
        <taxon>Bacillota</taxon>
        <taxon>Bacilli</taxon>
        <taxon>Bacillales</taxon>
        <taxon>Bacillaceae</taxon>
        <taxon>Bacillus</taxon>
    </lineage>
</organism>
<evidence type="ECO:0000313" key="1">
    <source>
        <dbReference type="EMBL" id="MEI5908414.1"/>
    </source>
</evidence>
<protein>
    <recommendedName>
        <fullName evidence="3">DUF3221 domain-containing protein</fullName>
    </recommendedName>
</protein>
<dbReference type="EMBL" id="JBBAXC010000013">
    <property type="protein sequence ID" value="MEI5908414.1"/>
    <property type="molecule type" value="Genomic_DNA"/>
</dbReference>
<keyword evidence="2" id="KW-1185">Reference proteome</keyword>
<sequence length="103" mass="11961">MNRKLLVFLVSIFFVASALSTWYFVLKPDYIGKIFFVTKEYIMIGPVEVDPEADYNVYKIYIDKNTVIKDSGSLVKGNIVKVWVEELHQKDQKLKALKIDLVE</sequence>